<dbReference type="Gene3D" id="3.30.1240.10">
    <property type="match status" value="1"/>
</dbReference>
<dbReference type="SUPFAM" id="SSF56784">
    <property type="entry name" value="HAD-like"/>
    <property type="match status" value="1"/>
</dbReference>
<dbReference type="PANTHER" id="PTHR10000">
    <property type="entry name" value="PHOSPHOSERINE PHOSPHATASE"/>
    <property type="match status" value="1"/>
</dbReference>
<dbReference type="Pfam" id="PF08282">
    <property type="entry name" value="Hydrolase_3"/>
    <property type="match status" value="1"/>
</dbReference>
<dbReference type="AlphaFoldDB" id="A0A6N7WVB6"/>
<dbReference type="PANTHER" id="PTHR10000:SF8">
    <property type="entry name" value="HAD SUPERFAMILY HYDROLASE-LIKE, TYPE 3"/>
    <property type="match status" value="1"/>
</dbReference>
<proteinExistence type="predicted"/>
<sequence length="322" mass="34515">MDNVLIRRVAPGEAWRGAIVLAGAPMGAGGRGGGGALIKLILSDMDNTLVPFGASAASRRTVDAIHACQEQGIDFGPASGRDRGELSSFFNKDASCYNTGVLVNGQKVYYLGEVVYEKTLPMDELRRAESIAARVEGCAFITYRDDNFGDWVGATREELGPMFERVFLCGGERHELDAMPDYPVVKAGMVVMGDNERAVELSRVLSDACPGLSFPNTVVNWLDASPKGWGKADGVAILQKILGLADEEVCVFGDADNDLDMLRRYPNSCAVANANEAATRAARWHVGASADDGVARAMEQITAAARESCELGREVEPAFMRA</sequence>
<dbReference type="Proteomes" id="UP000434342">
    <property type="component" value="Unassembled WGS sequence"/>
</dbReference>
<reference evidence="1 2" key="1">
    <citation type="submission" date="2019-08" db="EMBL/GenBank/DDBJ databases">
        <title>In-depth cultivation of the pig gut microbiome towards novel bacterial diversity and tailored functional studies.</title>
        <authorList>
            <person name="Wylensek D."/>
            <person name="Hitch T.C.A."/>
            <person name="Clavel T."/>
        </authorList>
    </citation>
    <scope>NUCLEOTIDE SEQUENCE [LARGE SCALE GENOMIC DNA]</scope>
    <source>
        <strain evidence="1 2">WB01_CNA04</strain>
    </source>
</reference>
<dbReference type="InterPro" id="IPR036412">
    <property type="entry name" value="HAD-like_sf"/>
</dbReference>
<dbReference type="Gene3D" id="3.40.50.1000">
    <property type="entry name" value="HAD superfamily/HAD-like"/>
    <property type="match status" value="1"/>
</dbReference>
<evidence type="ECO:0000313" key="2">
    <source>
        <dbReference type="Proteomes" id="UP000434342"/>
    </source>
</evidence>
<dbReference type="GO" id="GO:0005829">
    <property type="term" value="C:cytosol"/>
    <property type="evidence" value="ECO:0007669"/>
    <property type="project" value="TreeGrafter"/>
</dbReference>
<gene>
    <name evidence="1" type="ORF">FYJ69_07315</name>
</gene>
<accession>A0A6N7WVB6</accession>
<dbReference type="InterPro" id="IPR006379">
    <property type="entry name" value="HAD-SF_hydro_IIB"/>
</dbReference>
<dbReference type="InterPro" id="IPR023214">
    <property type="entry name" value="HAD_sf"/>
</dbReference>
<dbReference type="GO" id="GO:0016791">
    <property type="term" value="F:phosphatase activity"/>
    <property type="evidence" value="ECO:0007669"/>
    <property type="project" value="TreeGrafter"/>
</dbReference>
<comment type="caution">
    <text evidence="1">The sequence shown here is derived from an EMBL/GenBank/DDBJ whole genome shotgun (WGS) entry which is preliminary data.</text>
</comment>
<organism evidence="1 2">
    <name type="scientific">Parafannyhessea umbonata</name>
    <dbReference type="NCBI Taxonomy" id="604330"/>
    <lineage>
        <taxon>Bacteria</taxon>
        <taxon>Bacillati</taxon>
        <taxon>Actinomycetota</taxon>
        <taxon>Coriobacteriia</taxon>
        <taxon>Coriobacteriales</taxon>
        <taxon>Atopobiaceae</taxon>
        <taxon>Parafannyhessea</taxon>
    </lineage>
</organism>
<name>A0A6N7WVB6_9ACTN</name>
<dbReference type="EMBL" id="VUND01000002">
    <property type="protein sequence ID" value="MST60718.1"/>
    <property type="molecule type" value="Genomic_DNA"/>
</dbReference>
<protein>
    <submittedName>
        <fullName evidence="1">HAD family phosphatase</fullName>
    </submittedName>
</protein>
<evidence type="ECO:0000313" key="1">
    <source>
        <dbReference type="EMBL" id="MST60718.1"/>
    </source>
</evidence>
<dbReference type="GO" id="GO:0000287">
    <property type="term" value="F:magnesium ion binding"/>
    <property type="evidence" value="ECO:0007669"/>
    <property type="project" value="TreeGrafter"/>
</dbReference>
<dbReference type="NCBIfam" id="TIGR01484">
    <property type="entry name" value="HAD-SF-IIB"/>
    <property type="match status" value="1"/>
</dbReference>